<dbReference type="SUPFAM" id="SSF88713">
    <property type="entry name" value="Glycoside hydrolase/deacetylase"/>
    <property type="match status" value="1"/>
</dbReference>
<feature type="coiled-coil region" evidence="10">
    <location>
        <begin position="1815"/>
        <end position="1842"/>
    </location>
</feature>
<dbReference type="PANTHER" id="PTHR11607:SF3">
    <property type="entry name" value="LYSOSOMAL ALPHA-MANNOSIDASE"/>
    <property type="match status" value="1"/>
</dbReference>
<dbReference type="Gene3D" id="3.20.110.10">
    <property type="entry name" value="Glycoside hydrolase 38, N terminal domain"/>
    <property type="match status" value="1"/>
</dbReference>
<comment type="cofactor">
    <cofactor evidence="1">
        <name>Mg(2+)</name>
        <dbReference type="ChEBI" id="CHEBI:18420"/>
    </cofactor>
</comment>
<evidence type="ECO:0000256" key="10">
    <source>
        <dbReference type="SAM" id="Coils"/>
    </source>
</evidence>
<feature type="region of interest" description="Disordered" evidence="11">
    <location>
        <begin position="1699"/>
        <end position="1759"/>
    </location>
</feature>
<accession>A0A2R5GFH5</accession>
<evidence type="ECO:0000256" key="8">
    <source>
        <dbReference type="ARBA" id="ARBA00023157"/>
    </source>
</evidence>
<dbReference type="Pfam" id="PF01074">
    <property type="entry name" value="Glyco_hydro_38N"/>
    <property type="match status" value="1"/>
</dbReference>
<keyword evidence="7" id="KW-0862">Zinc</keyword>
<sequence length="1923" mass="206667">MSIFQGNFRSTLHKETPGAPALKLVEEALRQDAWVLGCALHPANESPNRLGGTGAALMGRCVRLSVPPRRWRLAIQDAARLNAPRLVHISAERANQAIGRQSSGGSAGGGSQTGKPVKASWETASTVEGVVLEHFQRHGGWSGIHCENGFGITVYTLIFWDIIFDLNAPHAERHSAFVEMPRAAADGTWLRYPATRQAVEARLAAIADEGMGRGLIRERVEAAWDRATATHARGVNLDRLSLQDTLFVLTGISLHAIAMICSLFAENYKAWNGGLPDLMLWRTQTNVVVIAKDEVEEISASSDGEPQRQEQQQEVAETCFIEGEGQDGGGDFGGGGGGGMGMGGLNDFDEAEVNLVIHVVPHSHVDAGWLDTADVAYESSVSVILSKVLEQLENSPDRRFVWAETYFFRRWYAALGQGDKMRVRKLVGSGRFEFVSGGMVEHDEALNSWDAVVDQMTAGHEWLEQHLGVRPTVAWQADAAGHSDATPALLSQMGFEALFLGRVHFRVKQQFSNQRHLEFIWRGKDLSGARERGSGAWRPGDVFTHVMYNGLSAPEGYDFESGKGVRQVTNAKRRAERLVDDLRKWAISYRTHHLFVPFGDTMRFIEADKQFTNMEKLMGFINKNIRDVQIRFSTASEYLRSVRETAAVTALEFPQYIGDFFPYADHKDSYWSGLFSTRMRFKEKCRDVQALARSAEVFFALARARATALGDAPRIGSVNNGQVDAEPMHGPLEWDTKLFQRLGHLREVATWMTHHHAITGASRAQVIQNFNINIDDAQESGSSVLEAAISQLLTKRSADFKAQGPRVRPTLTSVPFNLEQDLIALAEDTGAASAIEHPIILTNPDAVERVEVVHIYVGNDWAALRHVHVVDHEGAAVDAQLYHFMASSPKKARGGAGGGGMGQPFGGRGGYPGGVGGVGGGGGAFAGGGMNSGGAGGFAGGGGAGMGGMGQGQPMRGNQGGFARGQGQFGGNFDPYQQAFPNDAYGGGFNDRTGGGGRMSGGFNNNNNNDGFGGGAGNGFGGSPAANAGMGGNMGNPNGRMRGGGDNYAANDFYGAGGNFNNRMQGRRLQSMQMPMGVGQQQQQQQQKVQTRIFLSFVARVPPLGVTTFFCYTSSPRDRMKNAQLVGAATPVTQVYELANGKILGSRAQQGARGAARNMYGGGLGGGARGVGGDPYGGGFRQQTQQQMRQPMQGQSQQQLRMRGGGGVQNAGAGGGAADKGANADNAADGLEYVSELTGADRTISVENALVQVHINTATGMLQSILDKRTKRNTLLNQRFLQYPGSRSGTHLFRPEPVRAVDFGNKITLGVTKGPIFEQVQVIGSNGLGQTIRVYKEVSGSDASSQMRGGGDPQDGEEVDPAQDLLSGVELAIMVGFEVGMDTVMRLETSMDTDGVFYSDNALGELIKRTTHREAPLASNVFPATSTVALRDNQATAVTRMGQILALVSKTPFAASSPFADSGTGTLETMLHRNHEDDDGRGLDEPLNDFSTTHFACTLLVGTPGEVLERLPHVQRRMVRPARPLYALERPELSKLLRRENWASRFSTRVSFAADVLPRQVELETARVRGPSGDQVLLRFRNLGTGSRVTFDLVGRFFQEEFRVQSLQETSLAGGALAHKRFGAPFHGSSFASLASHASFEYMIPPRASTGIDNNGEDGDVGADLNTQVVLNPGEIRTFIVSLSVLEDAERVVSIYGSATKGPVPKMRGGGSGGGGKTLPGKAAPGSGSYNSGSTARTGGGGSGGISSGSGSSSDSVAKEKRKAELEKIAKSHKTNIEFLQQRVETYKSSIDVLLAHIQNIDAQGKVDDDTVSELKTQERNLDKAKASLQSAHQELRDVEMQIQSIDSSYQIGAVFEIEDEIRLRTAEATVHGAVAGAAAMLLLLVAGNWIFAGGFRLVRSYVPISIRFHSESSNLDEESKLN</sequence>
<dbReference type="InterPro" id="IPR011682">
    <property type="entry name" value="Glyco_hydro_38_C"/>
</dbReference>
<evidence type="ECO:0000256" key="11">
    <source>
        <dbReference type="SAM" id="MobiDB-lite"/>
    </source>
</evidence>
<comment type="similarity">
    <text evidence="3">Belongs to the glycosyl hydrolase 38 family.</text>
</comment>
<dbReference type="GO" id="GO:0004518">
    <property type="term" value="F:nuclease activity"/>
    <property type="evidence" value="ECO:0007669"/>
    <property type="project" value="UniProtKB-KW"/>
</dbReference>
<dbReference type="EMBL" id="BEYU01000030">
    <property type="protein sequence ID" value="GBG27383.1"/>
    <property type="molecule type" value="Genomic_DNA"/>
</dbReference>
<name>A0A2R5GFH5_9STRA</name>
<evidence type="ECO:0000256" key="4">
    <source>
        <dbReference type="ARBA" id="ARBA00022722"/>
    </source>
</evidence>
<keyword evidence="18" id="KW-1185">Reference proteome</keyword>
<feature type="compositionally biased region" description="Low complexity" evidence="11">
    <location>
        <begin position="1181"/>
        <end position="1202"/>
    </location>
</feature>
<keyword evidence="12" id="KW-0812">Transmembrane</keyword>
<dbReference type="InterPro" id="IPR037094">
    <property type="entry name" value="Glyco_hydro_38_cen_sf"/>
</dbReference>
<feature type="domain" description="Glycoside hydrolase family 38 N-terminal" evidence="13">
    <location>
        <begin position="357"/>
        <end position="662"/>
    </location>
</feature>
<feature type="compositionally biased region" description="Low complexity" evidence="11">
    <location>
        <begin position="1719"/>
        <end position="1737"/>
    </location>
</feature>
<dbReference type="InterPro" id="IPR014883">
    <property type="entry name" value="VRR_NUC"/>
</dbReference>
<dbReference type="InterPro" id="IPR050843">
    <property type="entry name" value="Glycosyl_Hydrlase_38"/>
</dbReference>
<dbReference type="InterPro" id="IPR011330">
    <property type="entry name" value="Glyco_hydro/deAcase_b/a-brl"/>
</dbReference>
<dbReference type="Gene3D" id="2.70.98.30">
    <property type="entry name" value="Golgi alpha-mannosidase II, domain 4"/>
    <property type="match status" value="1"/>
</dbReference>
<dbReference type="GO" id="GO:0030246">
    <property type="term" value="F:carbohydrate binding"/>
    <property type="evidence" value="ECO:0007669"/>
    <property type="project" value="InterPro"/>
</dbReference>
<feature type="domain" description="Glycosyl hydrolase family 38 C-terminal" evidence="14">
    <location>
        <begin position="1246"/>
        <end position="1481"/>
    </location>
</feature>
<evidence type="ECO:0000256" key="6">
    <source>
        <dbReference type="ARBA" id="ARBA00022801"/>
    </source>
</evidence>
<dbReference type="Pfam" id="PF09261">
    <property type="entry name" value="Alpha-mann_mid"/>
    <property type="match status" value="1"/>
</dbReference>
<keyword evidence="10" id="KW-0175">Coiled coil</keyword>
<dbReference type="InParanoid" id="A0A2R5GFH5"/>
<dbReference type="InterPro" id="IPR011013">
    <property type="entry name" value="Gal_mutarotase_sf_dom"/>
</dbReference>
<proteinExistence type="inferred from homology"/>
<dbReference type="OrthoDB" id="10261055at2759"/>
<evidence type="ECO:0000259" key="16">
    <source>
        <dbReference type="Pfam" id="PF09261"/>
    </source>
</evidence>
<reference evidence="17 18" key="1">
    <citation type="submission" date="2017-12" db="EMBL/GenBank/DDBJ databases">
        <title>Sequencing, de novo assembly and annotation of complete genome of a new Thraustochytrid species, strain FCC1311.</title>
        <authorList>
            <person name="Sedici K."/>
            <person name="Godart F."/>
            <person name="Aiese Cigliano R."/>
            <person name="Sanseverino W."/>
            <person name="Barakat M."/>
            <person name="Ortet P."/>
            <person name="Marechal E."/>
            <person name="Cagnac O."/>
            <person name="Amato A."/>
        </authorList>
    </citation>
    <scope>NUCLEOTIDE SEQUENCE [LARGE SCALE GENOMIC DNA]</scope>
</reference>
<comment type="cofactor">
    <cofactor evidence="2">
        <name>Zn(2+)</name>
        <dbReference type="ChEBI" id="CHEBI:29105"/>
    </cofactor>
</comment>
<feature type="region of interest" description="Disordered" evidence="11">
    <location>
        <begin position="1339"/>
        <end position="1360"/>
    </location>
</feature>
<keyword evidence="5" id="KW-0479">Metal-binding</keyword>
<dbReference type="GO" id="GO:0016788">
    <property type="term" value="F:hydrolase activity, acting on ester bonds"/>
    <property type="evidence" value="ECO:0007669"/>
    <property type="project" value="InterPro"/>
</dbReference>
<keyword evidence="8" id="KW-1015">Disulfide bond</keyword>
<evidence type="ECO:0000259" key="13">
    <source>
        <dbReference type="Pfam" id="PF01074"/>
    </source>
</evidence>
<dbReference type="CDD" id="cd00451">
    <property type="entry name" value="GH38N_AMII_euk"/>
    <property type="match status" value="1"/>
</dbReference>
<evidence type="ECO:0000259" key="15">
    <source>
        <dbReference type="Pfam" id="PF08774"/>
    </source>
</evidence>
<organism evidence="17 18">
    <name type="scientific">Hondaea fermentalgiana</name>
    <dbReference type="NCBI Taxonomy" id="2315210"/>
    <lineage>
        <taxon>Eukaryota</taxon>
        <taxon>Sar</taxon>
        <taxon>Stramenopiles</taxon>
        <taxon>Bigyra</taxon>
        <taxon>Labyrinthulomycetes</taxon>
        <taxon>Thraustochytrida</taxon>
        <taxon>Thraustochytriidae</taxon>
        <taxon>Hondaea</taxon>
    </lineage>
</organism>
<evidence type="ECO:0000259" key="14">
    <source>
        <dbReference type="Pfam" id="PF07748"/>
    </source>
</evidence>
<dbReference type="InterPro" id="IPR028995">
    <property type="entry name" value="Glyco_hydro_57/38_cen_sf"/>
</dbReference>
<dbReference type="InterPro" id="IPR027291">
    <property type="entry name" value="Glyco_hydro_38_N_sf"/>
</dbReference>
<feature type="compositionally biased region" description="Gly residues" evidence="11">
    <location>
        <begin position="1738"/>
        <end position="1748"/>
    </location>
</feature>
<feature type="compositionally biased region" description="Gly residues" evidence="11">
    <location>
        <begin position="1708"/>
        <end position="1718"/>
    </location>
</feature>
<protein>
    <submittedName>
        <fullName evidence="17">Alpha-mannosidase</fullName>
    </submittedName>
</protein>
<evidence type="ECO:0000256" key="7">
    <source>
        <dbReference type="ARBA" id="ARBA00022833"/>
    </source>
</evidence>
<dbReference type="InterPro" id="IPR000602">
    <property type="entry name" value="Glyco_hydro_38_N"/>
</dbReference>
<evidence type="ECO:0000256" key="2">
    <source>
        <dbReference type="ARBA" id="ARBA00001947"/>
    </source>
</evidence>
<keyword evidence="6" id="KW-0378">Hydrolase</keyword>
<evidence type="ECO:0000256" key="3">
    <source>
        <dbReference type="ARBA" id="ARBA00009792"/>
    </source>
</evidence>
<keyword evidence="9" id="KW-0326">Glycosidase</keyword>
<dbReference type="SUPFAM" id="SSF88688">
    <property type="entry name" value="Families 57/38 glycoside transferase middle domain"/>
    <property type="match status" value="1"/>
</dbReference>
<dbReference type="PANTHER" id="PTHR11607">
    <property type="entry name" value="ALPHA-MANNOSIDASE"/>
    <property type="match status" value="1"/>
</dbReference>
<dbReference type="Gene3D" id="1.20.1270.50">
    <property type="entry name" value="Glycoside hydrolase family 38, central domain"/>
    <property type="match status" value="1"/>
</dbReference>
<feature type="coiled-coil region" evidence="10">
    <location>
        <begin position="1763"/>
        <end position="1790"/>
    </location>
</feature>
<feature type="region of interest" description="Disordered" evidence="11">
    <location>
        <begin position="1181"/>
        <end position="1220"/>
    </location>
</feature>
<feature type="domain" description="Glycoside hydrolase family 38 central" evidence="16">
    <location>
        <begin position="669"/>
        <end position="792"/>
    </location>
</feature>
<evidence type="ECO:0000256" key="5">
    <source>
        <dbReference type="ARBA" id="ARBA00022723"/>
    </source>
</evidence>
<keyword evidence="12" id="KW-0472">Membrane</keyword>
<evidence type="ECO:0000256" key="9">
    <source>
        <dbReference type="ARBA" id="ARBA00023295"/>
    </source>
</evidence>
<feature type="compositionally biased region" description="Gly residues" evidence="11">
    <location>
        <begin position="1203"/>
        <end position="1218"/>
    </location>
</feature>
<comment type="caution">
    <text evidence="17">The sequence shown here is derived from an EMBL/GenBank/DDBJ whole genome shotgun (WGS) entry which is preliminary data.</text>
</comment>
<dbReference type="GO" id="GO:0046872">
    <property type="term" value="F:metal ion binding"/>
    <property type="evidence" value="ECO:0007669"/>
    <property type="project" value="UniProtKB-KW"/>
</dbReference>
<dbReference type="Pfam" id="PF08774">
    <property type="entry name" value="VRR_NUC"/>
    <property type="match status" value="1"/>
</dbReference>
<dbReference type="InterPro" id="IPR015341">
    <property type="entry name" value="Glyco_hydro_38_cen"/>
</dbReference>
<dbReference type="Proteomes" id="UP000241890">
    <property type="component" value="Unassembled WGS sequence"/>
</dbReference>
<keyword evidence="4" id="KW-0540">Nuclease</keyword>
<dbReference type="Gene3D" id="2.60.40.1360">
    <property type="match status" value="1"/>
</dbReference>
<evidence type="ECO:0000256" key="1">
    <source>
        <dbReference type="ARBA" id="ARBA00001946"/>
    </source>
</evidence>
<evidence type="ECO:0000256" key="12">
    <source>
        <dbReference type="SAM" id="Phobius"/>
    </source>
</evidence>
<feature type="domain" description="VRR-NUC" evidence="15">
    <location>
        <begin position="216"/>
        <end position="286"/>
    </location>
</feature>
<dbReference type="GO" id="GO:0006013">
    <property type="term" value="P:mannose metabolic process"/>
    <property type="evidence" value="ECO:0007669"/>
    <property type="project" value="InterPro"/>
</dbReference>
<feature type="region of interest" description="Disordered" evidence="11">
    <location>
        <begin position="97"/>
        <end position="118"/>
    </location>
</feature>
<evidence type="ECO:0000313" key="18">
    <source>
        <dbReference type="Proteomes" id="UP000241890"/>
    </source>
</evidence>
<feature type="transmembrane region" description="Helical" evidence="12">
    <location>
        <begin position="1871"/>
        <end position="1892"/>
    </location>
</feature>
<evidence type="ECO:0000313" key="17">
    <source>
        <dbReference type="EMBL" id="GBG27383.1"/>
    </source>
</evidence>
<dbReference type="SUPFAM" id="SSF74650">
    <property type="entry name" value="Galactose mutarotase-like"/>
    <property type="match status" value="1"/>
</dbReference>
<dbReference type="GO" id="GO:0004559">
    <property type="term" value="F:alpha-mannosidase activity"/>
    <property type="evidence" value="ECO:0007669"/>
    <property type="project" value="InterPro"/>
</dbReference>
<dbReference type="Pfam" id="PF07748">
    <property type="entry name" value="Glyco_hydro_38C"/>
    <property type="match status" value="1"/>
</dbReference>
<gene>
    <name evidence="17" type="ORF">FCC1311_036052</name>
</gene>
<keyword evidence="12" id="KW-1133">Transmembrane helix</keyword>